<organism evidence="1">
    <name type="scientific">Tanacetum cinerariifolium</name>
    <name type="common">Dalmatian daisy</name>
    <name type="synonym">Chrysanthemum cinerariifolium</name>
    <dbReference type="NCBI Taxonomy" id="118510"/>
    <lineage>
        <taxon>Eukaryota</taxon>
        <taxon>Viridiplantae</taxon>
        <taxon>Streptophyta</taxon>
        <taxon>Embryophyta</taxon>
        <taxon>Tracheophyta</taxon>
        <taxon>Spermatophyta</taxon>
        <taxon>Magnoliopsida</taxon>
        <taxon>eudicotyledons</taxon>
        <taxon>Gunneridae</taxon>
        <taxon>Pentapetalae</taxon>
        <taxon>asterids</taxon>
        <taxon>campanulids</taxon>
        <taxon>Asterales</taxon>
        <taxon>Asteraceae</taxon>
        <taxon>Asteroideae</taxon>
        <taxon>Anthemideae</taxon>
        <taxon>Anthemidinae</taxon>
        <taxon>Tanacetum</taxon>
    </lineage>
</organism>
<reference evidence="1" key="1">
    <citation type="journal article" date="2019" name="Sci. Rep.">
        <title>Draft genome of Tanacetum cinerariifolium, the natural source of mosquito coil.</title>
        <authorList>
            <person name="Yamashiro T."/>
            <person name="Shiraishi A."/>
            <person name="Satake H."/>
            <person name="Nakayama K."/>
        </authorList>
    </citation>
    <scope>NUCLEOTIDE SEQUENCE</scope>
</reference>
<gene>
    <name evidence="1" type="ORF">Tci_831717</name>
</gene>
<dbReference type="EMBL" id="BKCJ010982762">
    <property type="protein sequence ID" value="GFC59747.1"/>
    <property type="molecule type" value="Genomic_DNA"/>
</dbReference>
<dbReference type="AlphaFoldDB" id="A0A699Q9L6"/>
<evidence type="ECO:0000313" key="1">
    <source>
        <dbReference type="EMBL" id="GFC59747.1"/>
    </source>
</evidence>
<protein>
    <submittedName>
        <fullName evidence="1">Uncharacterized protein</fullName>
    </submittedName>
</protein>
<sequence>YFKDKVRREKVFEVDDVLDIDNSRASSFQVKGIHVDEIKVNAVRDWSSSKTLPEVRNNKLADALSRKTTLLVSSIIEVMGFDSIKDLYANDEYFRNIRMELETKQYQRNEMRHHGKLINNNKHIIDSPLSARNPEHKIHRNTTQGLSGIVNGI</sequence>
<name>A0A699Q9L6_TANCI</name>
<comment type="caution">
    <text evidence="1">The sequence shown here is derived from an EMBL/GenBank/DDBJ whole genome shotgun (WGS) entry which is preliminary data.</text>
</comment>
<accession>A0A699Q9L6</accession>
<proteinExistence type="predicted"/>
<feature type="non-terminal residue" evidence="1">
    <location>
        <position position="1"/>
    </location>
</feature>